<accession>A0A1I5NXA7</accession>
<reference evidence="3 4" key="1">
    <citation type="submission" date="2016-10" db="EMBL/GenBank/DDBJ databases">
        <authorList>
            <person name="de Groot N.N."/>
        </authorList>
    </citation>
    <scope>NUCLEOTIDE SEQUENCE [LARGE SCALE GENOMIC DNA]</scope>
    <source>
        <strain evidence="3 4">EP1-55-1</strain>
    </source>
</reference>
<dbReference type="OrthoDB" id="5343176at2"/>
<dbReference type="InterPro" id="IPR041215">
    <property type="entry name" value="FlgO_dom"/>
</dbReference>
<evidence type="ECO:0000256" key="1">
    <source>
        <dbReference type="SAM" id="SignalP"/>
    </source>
</evidence>
<evidence type="ECO:0000313" key="4">
    <source>
        <dbReference type="Proteomes" id="UP000199227"/>
    </source>
</evidence>
<feature type="signal peptide" evidence="1">
    <location>
        <begin position="1"/>
        <end position="23"/>
    </location>
</feature>
<protein>
    <recommendedName>
        <fullName evidence="2">FlgO domain-containing protein</fullName>
    </recommendedName>
</protein>
<dbReference type="EMBL" id="FOXB01000012">
    <property type="protein sequence ID" value="SFP26438.1"/>
    <property type="molecule type" value="Genomic_DNA"/>
</dbReference>
<feature type="chain" id="PRO_5011739713" description="FlgO domain-containing protein" evidence="1">
    <location>
        <begin position="24"/>
        <end position="233"/>
    </location>
</feature>
<proteinExistence type="predicted"/>
<keyword evidence="1" id="KW-0732">Signal</keyword>
<gene>
    <name evidence="3" type="ORF">SAMN05216234_11264</name>
</gene>
<dbReference type="RefSeq" id="WP_092912039.1">
    <property type="nucleotide sequence ID" value="NZ_FOXB01000012.1"/>
</dbReference>
<dbReference type="Pfam" id="PF17680">
    <property type="entry name" value="FlgO"/>
    <property type="match status" value="1"/>
</dbReference>
<dbReference type="PROSITE" id="PS51257">
    <property type="entry name" value="PROKAR_LIPOPROTEIN"/>
    <property type="match status" value="1"/>
</dbReference>
<keyword evidence="4" id="KW-1185">Reference proteome</keyword>
<sequence length="233" mass="25768">MKQLGLLSSLTFALLLAQGCAQKSETTTVKPVKEVNKISYRDVSNYSVNVATSTTIKDTADKIAQQLVNTLKVKNVGSVAITSFVDLHQLNKTTHFGRVLGESLFNELFKRGVKVMDFRGQKSLSINANGEFFLSRNVKKLHSPIENKYVLVGTYTKIAEGILINSRIVDNKNGRVIATSRVIFHSNDCRIFENCKKPKPEPVIPIRTIDITTDGCATEKCPDVCADNTITCK</sequence>
<feature type="domain" description="FlgO" evidence="2">
    <location>
        <begin position="62"/>
        <end position="185"/>
    </location>
</feature>
<dbReference type="STRING" id="223786.SAMN05216234_11264"/>
<name>A0A1I5NXA7_9BACT</name>
<organism evidence="3 4">
    <name type="scientific">Hydrogenimonas thermophila</name>
    <dbReference type="NCBI Taxonomy" id="223786"/>
    <lineage>
        <taxon>Bacteria</taxon>
        <taxon>Pseudomonadati</taxon>
        <taxon>Campylobacterota</taxon>
        <taxon>Epsilonproteobacteria</taxon>
        <taxon>Campylobacterales</taxon>
        <taxon>Hydrogenimonadaceae</taxon>
        <taxon>Hydrogenimonas</taxon>
    </lineage>
</organism>
<dbReference type="AlphaFoldDB" id="A0A1I5NXA7"/>
<evidence type="ECO:0000313" key="3">
    <source>
        <dbReference type="EMBL" id="SFP26438.1"/>
    </source>
</evidence>
<dbReference type="Proteomes" id="UP000199227">
    <property type="component" value="Unassembled WGS sequence"/>
</dbReference>
<evidence type="ECO:0000259" key="2">
    <source>
        <dbReference type="Pfam" id="PF17680"/>
    </source>
</evidence>